<evidence type="ECO:0000256" key="1">
    <source>
        <dbReference type="ARBA" id="ARBA00010641"/>
    </source>
</evidence>
<evidence type="ECO:0000259" key="6">
    <source>
        <dbReference type="Pfam" id="PF04542"/>
    </source>
</evidence>
<dbReference type="GO" id="GO:0003677">
    <property type="term" value="F:DNA binding"/>
    <property type="evidence" value="ECO:0007669"/>
    <property type="project" value="UniProtKB-KW"/>
</dbReference>
<keyword evidence="2" id="KW-0805">Transcription regulation</keyword>
<keyword evidence="4" id="KW-0238">DNA-binding</keyword>
<evidence type="ECO:0000256" key="2">
    <source>
        <dbReference type="ARBA" id="ARBA00023015"/>
    </source>
</evidence>
<evidence type="ECO:0000313" key="8">
    <source>
        <dbReference type="EMBL" id="MBO8448930.1"/>
    </source>
</evidence>
<dbReference type="Gene3D" id="1.10.1740.10">
    <property type="match status" value="1"/>
</dbReference>
<dbReference type="InterPro" id="IPR036388">
    <property type="entry name" value="WH-like_DNA-bd_sf"/>
</dbReference>
<protein>
    <submittedName>
        <fullName evidence="8">RNA polymerase sigma factor</fullName>
    </submittedName>
</protein>
<dbReference type="GO" id="GO:0016987">
    <property type="term" value="F:sigma factor activity"/>
    <property type="evidence" value="ECO:0007669"/>
    <property type="project" value="UniProtKB-KW"/>
</dbReference>
<dbReference type="InterPro" id="IPR013249">
    <property type="entry name" value="RNA_pol_sigma70_r4_t2"/>
</dbReference>
<gene>
    <name evidence="8" type="ORF">IAC29_06635</name>
</gene>
<feature type="domain" description="RNA polymerase sigma factor 70 region 4 type 2" evidence="7">
    <location>
        <begin position="98"/>
        <end position="149"/>
    </location>
</feature>
<dbReference type="Proteomes" id="UP000810252">
    <property type="component" value="Unassembled WGS sequence"/>
</dbReference>
<reference evidence="8" key="2">
    <citation type="journal article" date="2021" name="PeerJ">
        <title>Extensive microbial diversity within the chicken gut microbiome revealed by metagenomics and culture.</title>
        <authorList>
            <person name="Gilroy R."/>
            <person name="Ravi A."/>
            <person name="Getino M."/>
            <person name="Pursley I."/>
            <person name="Horton D.L."/>
            <person name="Alikhan N.F."/>
            <person name="Baker D."/>
            <person name="Gharbi K."/>
            <person name="Hall N."/>
            <person name="Watson M."/>
            <person name="Adriaenssens E.M."/>
            <person name="Foster-Nyarko E."/>
            <person name="Jarju S."/>
            <person name="Secka A."/>
            <person name="Antonio M."/>
            <person name="Oren A."/>
            <person name="Chaudhuri R.R."/>
            <person name="La Ragione R."/>
            <person name="Hildebrand F."/>
            <person name="Pallen M.J."/>
        </authorList>
    </citation>
    <scope>NUCLEOTIDE SEQUENCE</scope>
    <source>
        <strain evidence="8">20514</strain>
    </source>
</reference>
<evidence type="ECO:0000256" key="5">
    <source>
        <dbReference type="ARBA" id="ARBA00023163"/>
    </source>
</evidence>
<dbReference type="PANTHER" id="PTHR43133">
    <property type="entry name" value="RNA POLYMERASE ECF-TYPE SIGMA FACTO"/>
    <property type="match status" value="1"/>
</dbReference>
<dbReference type="EMBL" id="JADIMQ010000094">
    <property type="protein sequence ID" value="MBO8448930.1"/>
    <property type="molecule type" value="Genomic_DNA"/>
</dbReference>
<dbReference type="Pfam" id="PF08281">
    <property type="entry name" value="Sigma70_r4_2"/>
    <property type="match status" value="1"/>
</dbReference>
<evidence type="ECO:0000256" key="3">
    <source>
        <dbReference type="ARBA" id="ARBA00023082"/>
    </source>
</evidence>
<comment type="caution">
    <text evidence="8">The sequence shown here is derived from an EMBL/GenBank/DDBJ whole genome shotgun (WGS) entry which is preliminary data.</text>
</comment>
<dbReference type="InterPro" id="IPR007627">
    <property type="entry name" value="RNA_pol_sigma70_r2"/>
</dbReference>
<dbReference type="InterPro" id="IPR013324">
    <property type="entry name" value="RNA_pol_sigma_r3/r4-like"/>
</dbReference>
<dbReference type="AlphaFoldDB" id="A0A9D9EL37"/>
<dbReference type="SUPFAM" id="SSF88659">
    <property type="entry name" value="Sigma3 and sigma4 domains of RNA polymerase sigma factors"/>
    <property type="match status" value="1"/>
</dbReference>
<dbReference type="InterPro" id="IPR014284">
    <property type="entry name" value="RNA_pol_sigma-70_dom"/>
</dbReference>
<evidence type="ECO:0000256" key="4">
    <source>
        <dbReference type="ARBA" id="ARBA00023125"/>
    </source>
</evidence>
<accession>A0A9D9EL37</accession>
<feature type="domain" description="RNA polymerase sigma-70 region 2" evidence="6">
    <location>
        <begin position="13"/>
        <end position="74"/>
    </location>
</feature>
<sequence>MRKELYIFSEPVRDRMYRYARTLLGDRDEAMDAVQDVAGKLWRMGAALEKVRNPEAFAMRSVRNSCIDRLRSRRSVSREGFPEIAQTAEAEKWTDVQLVRTAIGRLPEKQRTVIHLKDIEGFGTDEIAGILGIRENQTRMILSRARKALREIIVKENARWTSCGGKIMDNGIIKR</sequence>
<dbReference type="InterPro" id="IPR039425">
    <property type="entry name" value="RNA_pol_sigma-70-like"/>
</dbReference>
<dbReference type="Gene3D" id="1.10.10.10">
    <property type="entry name" value="Winged helix-like DNA-binding domain superfamily/Winged helix DNA-binding domain"/>
    <property type="match status" value="1"/>
</dbReference>
<dbReference type="CDD" id="cd06171">
    <property type="entry name" value="Sigma70_r4"/>
    <property type="match status" value="1"/>
</dbReference>
<reference evidence="8" key="1">
    <citation type="submission" date="2020-10" db="EMBL/GenBank/DDBJ databases">
        <authorList>
            <person name="Gilroy R."/>
        </authorList>
    </citation>
    <scope>NUCLEOTIDE SEQUENCE</scope>
    <source>
        <strain evidence="8">20514</strain>
    </source>
</reference>
<proteinExistence type="inferred from homology"/>
<dbReference type="GO" id="GO:0006352">
    <property type="term" value="P:DNA-templated transcription initiation"/>
    <property type="evidence" value="ECO:0007669"/>
    <property type="project" value="InterPro"/>
</dbReference>
<dbReference type="InterPro" id="IPR013325">
    <property type="entry name" value="RNA_pol_sigma_r2"/>
</dbReference>
<dbReference type="SUPFAM" id="SSF88946">
    <property type="entry name" value="Sigma2 domain of RNA polymerase sigma factors"/>
    <property type="match status" value="1"/>
</dbReference>
<evidence type="ECO:0000259" key="7">
    <source>
        <dbReference type="Pfam" id="PF08281"/>
    </source>
</evidence>
<evidence type="ECO:0000313" key="9">
    <source>
        <dbReference type="Proteomes" id="UP000810252"/>
    </source>
</evidence>
<dbReference type="PANTHER" id="PTHR43133:SF8">
    <property type="entry name" value="RNA POLYMERASE SIGMA FACTOR HI_1459-RELATED"/>
    <property type="match status" value="1"/>
</dbReference>
<dbReference type="NCBIfam" id="TIGR02937">
    <property type="entry name" value="sigma70-ECF"/>
    <property type="match status" value="1"/>
</dbReference>
<name>A0A9D9EL37_9BACT</name>
<keyword evidence="3" id="KW-0731">Sigma factor</keyword>
<comment type="similarity">
    <text evidence="1">Belongs to the sigma-70 factor family. ECF subfamily.</text>
</comment>
<dbReference type="Pfam" id="PF04542">
    <property type="entry name" value="Sigma70_r2"/>
    <property type="match status" value="1"/>
</dbReference>
<organism evidence="8 9">
    <name type="scientific">Candidatus Cryptobacteroides merdigallinarum</name>
    <dbReference type="NCBI Taxonomy" id="2840770"/>
    <lineage>
        <taxon>Bacteria</taxon>
        <taxon>Pseudomonadati</taxon>
        <taxon>Bacteroidota</taxon>
        <taxon>Bacteroidia</taxon>
        <taxon>Bacteroidales</taxon>
        <taxon>Candidatus Cryptobacteroides</taxon>
    </lineage>
</organism>
<keyword evidence="5" id="KW-0804">Transcription</keyword>